<evidence type="ECO:0000256" key="6">
    <source>
        <dbReference type="ARBA" id="ARBA00023288"/>
    </source>
</evidence>
<dbReference type="Proteomes" id="UP000037392">
    <property type="component" value="Unassembled WGS sequence"/>
</dbReference>
<evidence type="ECO:0000256" key="5">
    <source>
        <dbReference type="ARBA" id="ARBA00023136"/>
    </source>
</evidence>
<feature type="domain" description="ABC transporter substrate-binding protein PnrA-like" evidence="9">
    <location>
        <begin position="72"/>
        <end position="338"/>
    </location>
</feature>
<dbReference type="GO" id="GO:0005886">
    <property type="term" value="C:plasma membrane"/>
    <property type="evidence" value="ECO:0007669"/>
    <property type="project" value="UniProtKB-SubCell"/>
</dbReference>
<name>A0A0J9BVA8_9FIRM</name>
<dbReference type="InterPro" id="IPR050957">
    <property type="entry name" value="BMP_lipoprotein"/>
</dbReference>
<dbReference type="PANTHER" id="PTHR34296:SF2">
    <property type="entry name" value="ABC TRANSPORTER GUANOSINE-BINDING PROTEIN NUPN"/>
    <property type="match status" value="1"/>
</dbReference>
<organism evidence="10 11">
    <name type="scientific">[Clostridium] citroniae WAL-19142</name>
    <dbReference type="NCBI Taxonomy" id="742734"/>
    <lineage>
        <taxon>Bacteria</taxon>
        <taxon>Bacillati</taxon>
        <taxon>Bacillota</taxon>
        <taxon>Clostridia</taxon>
        <taxon>Lachnospirales</taxon>
        <taxon>Lachnospiraceae</taxon>
        <taxon>Enterocloster</taxon>
    </lineage>
</organism>
<protein>
    <recommendedName>
        <fullName evidence="9">ABC transporter substrate-binding protein PnrA-like domain-containing protein</fullName>
    </recommendedName>
</protein>
<dbReference type="AlphaFoldDB" id="A0A0J9BVA8"/>
<evidence type="ECO:0000259" key="9">
    <source>
        <dbReference type="Pfam" id="PF02608"/>
    </source>
</evidence>
<dbReference type="PROSITE" id="PS51257">
    <property type="entry name" value="PROKAR_LIPOPROTEIN"/>
    <property type="match status" value="1"/>
</dbReference>
<dbReference type="RefSeq" id="WP_007867973.1">
    <property type="nucleotide sequence ID" value="NZ_KQ235882.1"/>
</dbReference>
<evidence type="ECO:0000313" key="11">
    <source>
        <dbReference type="Proteomes" id="UP000037392"/>
    </source>
</evidence>
<dbReference type="GeneID" id="93163952"/>
<reference evidence="10 11" key="1">
    <citation type="submission" date="2011-04" db="EMBL/GenBank/DDBJ databases">
        <title>The Genome Sequence of Clostridium citroniae WAL-19142.</title>
        <authorList>
            <consortium name="The Broad Institute Genome Sequencing Platform"/>
            <person name="Earl A."/>
            <person name="Ward D."/>
            <person name="Feldgarden M."/>
            <person name="Gevers D."/>
            <person name="Warren Y.A."/>
            <person name="Tyrrell K.L."/>
            <person name="Citron D.M."/>
            <person name="Goldstein E.J."/>
            <person name="Daigneault M."/>
            <person name="Allen-Vercoe E."/>
            <person name="Young S.K."/>
            <person name="Zeng Q."/>
            <person name="Gargeya S."/>
            <person name="Fitzgerald M."/>
            <person name="Haas B."/>
            <person name="Abouelleil A."/>
            <person name="Alvarado L."/>
            <person name="Arachchi H.M."/>
            <person name="Berlin A."/>
            <person name="Brown A."/>
            <person name="Chapman S.B."/>
            <person name="Chen Z."/>
            <person name="Dunbar C."/>
            <person name="Freedman E."/>
            <person name="Gearin G."/>
            <person name="Gellesch M."/>
            <person name="Goldberg J."/>
            <person name="Griggs A."/>
            <person name="Gujja S."/>
            <person name="Heilman E.R."/>
            <person name="Heiman D."/>
            <person name="Howarth C."/>
            <person name="Larson L."/>
            <person name="Lui A."/>
            <person name="MacDonald P.J."/>
            <person name="Mehta T."/>
            <person name="Montmayeur A."/>
            <person name="Murphy C."/>
            <person name="Neiman D."/>
            <person name="Pearson M."/>
            <person name="Priest M."/>
            <person name="Roberts A."/>
            <person name="Saif S."/>
            <person name="Shea T."/>
            <person name="Shenoy N."/>
            <person name="Sisk P."/>
            <person name="Stolte C."/>
            <person name="Sykes S."/>
            <person name="White J."/>
            <person name="Yandava C."/>
            <person name="Wortman J."/>
            <person name="Nusbaum C."/>
            <person name="Birren B."/>
        </authorList>
    </citation>
    <scope>NUCLEOTIDE SEQUENCE [LARGE SCALE GENOMIC DNA]</scope>
    <source>
        <strain evidence="10 11">WAL-19142</strain>
    </source>
</reference>
<dbReference type="InterPro" id="IPR028082">
    <property type="entry name" value="Peripla_BP_I"/>
</dbReference>
<keyword evidence="6" id="KW-0449">Lipoprotein</keyword>
<feature type="compositionally biased region" description="Basic and acidic residues" evidence="7">
    <location>
        <begin position="36"/>
        <end position="52"/>
    </location>
</feature>
<evidence type="ECO:0000256" key="7">
    <source>
        <dbReference type="SAM" id="MobiDB-lite"/>
    </source>
</evidence>
<evidence type="ECO:0000256" key="8">
    <source>
        <dbReference type="SAM" id="SignalP"/>
    </source>
</evidence>
<evidence type="ECO:0000256" key="2">
    <source>
        <dbReference type="ARBA" id="ARBA00008610"/>
    </source>
</evidence>
<dbReference type="EMBL" id="ADLK01000032">
    <property type="protein sequence ID" value="KMW16164.1"/>
    <property type="molecule type" value="Genomic_DNA"/>
</dbReference>
<accession>A0A0J9BVA8</accession>
<proteinExistence type="inferred from homology"/>
<evidence type="ECO:0000256" key="3">
    <source>
        <dbReference type="ARBA" id="ARBA00022475"/>
    </source>
</evidence>
<comment type="similarity">
    <text evidence="2">Belongs to the BMP lipoprotein family.</text>
</comment>
<keyword evidence="3" id="KW-1003">Cell membrane</keyword>
<gene>
    <name evidence="10" type="ORF">HMPREF9470_04602</name>
</gene>
<keyword evidence="5" id="KW-0472">Membrane</keyword>
<dbReference type="Gene3D" id="3.40.50.2300">
    <property type="match status" value="2"/>
</dbReference>
<feature type="compositionally biased region" description="Polar residues" evidence="7">
    <location>
        <begin position="26"/>
        <end position="35"/>
    </location>
</feature>
<evidence type="ECO:0000313" key="10">
    <source>
        <dbReference type="EMBL" id="KMW16164.1"/>
    </source>
</evidence>
<keyword evidence="4 8" id="KW-0732">Signal</keyword>
<dbReference type="PATRIC" id="fig|742734.4.peg.4932"/>
<comment type="caution">
    <text evidence="10">The sequence shown here is derived from an EMBL/GenBank/DDBJ whole genome shotgun (WGS) entry which is preliminary data.</text>
</comment>
<evidence type="ECO:0000256" key="4">
    <source>
        <dbReference type="ARBA" id="ARBA00022729"/>
    </source>
</evidence>
<evidence type="ECO:0000256" key="1">
    <source>
        <dbReference type="ARBA" id="ARBA00004193"/>
    </source>
</evidence>
<feature type="region of interest" description="Disordered" evidence="7">
    <location>
        <begin position="26"/>
        <end position="63"/>
    </location>
</feature>
<dbReference type="OrthoDB" id="9769871at2"/>
<comment type="subcellular location">
    <subcellularLocation>
        <location evidence="1">Cell membrane</location>
        <topology evidence="1">Lipid-anchor</topology>
    </subcellularLocation>
</comment>
<dbReference type="SUPFAM" id="SSF53822">
    <property type="entry name" value="Periplasmic binding protein-like I"/>
    <property type="match status" value="1"/>
</dbReference>
<dbReference type="PANTHER" id="PTHR34296">
    <property type="entry name" value="TRANSCRIPTIONAL ACTIVATOR PROTEIN MED"/>
    <property type="match status" value="1"/>
</dbReference>
<dbReference type="InterPro" id="IPR003760">
    <property type="entry name" value="PnrA-like"/>
</dbReference>
<feature type="chain" id="PRO_5039098202" description="ABC transporter substrate-binding protein PnrA-like domain-containing protein" evidence="8">
    <location>
        <begin position="23"/>
        <end position="387"/>
    </location>
</feature>
<feature type="signal peptide" evidence="8">
    <location>
        <begin position="1"/>
        <end position="22"/>
    </location>
</feature>
<sequence>MKKRILSCALVLSMGISLLSGCGMTTSAPQTNAPETKTEAPKESKTEAEKDTQAQSQEAEGEKKAGSDIKFAVIFGTGGLGDNGYNDEVYQGCEMAVEQYGCSFDYCEPKDVSEFETQLRMYADAAEYDVIIAISTEQADALQMVAEDYPDQKFCMLDTVIEGFDNINCLAAAYPDQHFLSGVLAGLATKDDRFPLSNPENIVGFCIAMDTPTSRGQAAGFIAGAKYANPDVEVLTNFIGGYSDPATAKELALVMYERGADIVSANAGSSTQGVFYAAEETDRYVIGTSLAMVDPKHSLSTSCKKVWLFIVEEIGMLADGTWAPGSKMVGIPEGICDYDVEGLDVQIPDDVTQILNDTRQLIADGKLVLPTDLDQIDDWAKENHLEQ</sequence>
<dbReference type="Pfam" id="PF02608">
    <property type="entry name" value="Bmp"/>
    <property type="match status" value="1"/>
</dbReference>